<dbReference type="Proteomes" id="UP001597463">
    <property type="component" value="Unassembled WGS sequence"/>
</dbReference>
<comment type="caution">
    <text evidence="1">The sequence shown here is derived from an EMBL/GenBank/DDBJ whole genome shotgun (WGS) entry which is preliminary data.</text>
</comment>
<name>A0ABW5UNH7_9BURK</name>
<evidence type="ECO:0000313" key="1">
    <source>
        <dbReference type="EMBL" id="MFD2755172.1"/>
    </source>
</evidence>
<gene>
    <name evidence="1" type="ORF">ACFSW6_13830</name>
</gene>
<protein>
    <submittedName>
        <fullName evidence="1">Uncharacterized protein</fullName>
    </submittedName>
</protein>
<proteinExistence type="predicted"/>
<sequence length="121" mass="13811">MAIAANFRKYAQALALQLVLPFGRPVWNGARPTTRLGRENRAHITRAMKARGLIEYHEPRPIPQWWKDAQARARAFLKFAKDGQLKLGLQQIVSRGEYEGANNYRKMVLRGKAERGEIVIA</sequence>
<dbReference type="EMBL" id="JBHUMV010000006">
    <property type="protein sequence ID" value="MFD2755172.1"/>
    <property type="molecule type" value="Genomic_DNA"/>
</dbReference>
<dbReference type="RefSeq" id="WP_066478196.1">
    <property type="nucleotide sequence ID" value="NZ_BCNT01000008.1"/>
</dbReference>
<keyword evidence="2" id="KW-1185">Reference proteome</keyword>
<reference evidence="2" key="1">
    <citation type="journal article" date="2019" name="Int. J. Syst. Evol. Microbiol.">
        <title>The Global Catalogue of Microorganisms (GCM) 10K type strain sequencing project: providing services to taxonomists for standard genome sequencing and annotation.</title>
        <authorList>
            <consortium name="The Broad Institute Genomics Platform"/>
            <consortium name="The Broad Institute Genome Sequencing Center for Infectious Disease"/>
            <person name="Wu L."/>
            <person name="Ma J."/>
        </authorList>
    </citation>
    <scope>NUCLEOTIDE SEQUENCE [LARGE SCALE GENOMIC DNA]</scope>
    <source>
        <strain evidence="2">TISTR 1906</strain>
    </source>
</reference>
<accession>A0ABW5UNH7</accession>
<evidence type="ECO:0000313" key="2">
    <source>
        <dbReference type="Proteomes" id="UP001597463"/>
    </source>
</evidence>
<organism evidence="1 2">
    <name type="scientific">Comamonas terrae</name>
    <dbReference type="NCBI Taxonomy" id="673548"/>
    <lineage>
        <taxon>Bacteria</taxon>
        <taxon>Pseudomonadati</taxon>
        <taxon>Pseudomonadota</taxon>
        <taxon>Betaproteobacteria</taxon>
        <taxon>Burkholderiales</taxon>
        <taxon>Comamonadaceae</taxon>
        <taxon>Comamonas</taxon>
    </lineage>
</organism>